<evidence type="ECO:0000256" key="4">
    <source>
        <dbReference type="ARBA" id="ARBA00022777"/>
    </source>
</evidence>
<evidence type="ECO:0000313" key="8">
    <source>
        <dbReference type="Proteomes" id="UP000028582"/>
    </source>
</evidence>
<dbReference type="PANTHER" id="PTHR24349">
    <property type="entry name" value="SERINE/THREONINE-PROTEIN KINASE"/>
    <property type="match status" value="1"/>
</dbReference>
<keyword evidence="3" id="KW-0547">Nucleotide-binding</keyword>
<keyword evidence="2" id="KW-0808">Transferase</keyword>
<dbReference type="EMBL" id="ANJA01003037">
    <property type="protein sequence ID" value="ETO66374.1"/>
    <property type="molecule type" value="Genomic_DNA"/>
</dbReference>
<evidence type="ECO:0000313" key="7">
    <source>
        <dbReference type="EMBL" id="ETO66374.1"/>
    </source>
</evidence>
<dbReference type="SMART" id="SM00220">
    <property type="entry name" value="S_TKc"/>
    <property type="match status" value="1"/>
</dbReference>
<dbReference type="InterPro" id="IPR000719">
    <property type="entry name" value="Prot_kinase_dom"/>
</dbReference>
<evidence type="ECO:0000259" key="6">
    <source>
        <dbReference type="PROSITE" id="PS50011"/>
    </source>
</evidence>
<accession>A0A080ZIB3</accession>
<dbReference type="InterPro" id="IPR050205">
    <property type="entry name" value="CDPK_Ser/Thr_kinases"/>
</dbReference>
<comment type="caution">
    <text evidence="7">The sequence shown here is derived from an EMBL/GenBank/DDBJ whole genome shotgun (WGS) entry which is preliminary data.</text>
</comment>
<reference evidence="7 8" key="1">
    <citation type="submission" date="2013-11" db="EMBL/GenBank/DDBJ databases">
        <title>The Genome Sequence of Phytophthora parasitica P1976.</title>
        <authorList>
            <consortium name="The Broad Institute Genomics Platform"/>
            <person name="Russ C."/>
            <person name="Tyler B."/>
            <person name="Panabieres F."/>
            <person name="Shan W."/>
            <person name="Tripathy S."/>
            <person name="Grunwald N."/>
            <person name="Machado M."/>
            <person name="Johnson C.S."/>
            <person name="Walker B."/>
            <person name="Young S."/>
            <person name="Zeng Q."/>
            <person name="Gargeya S."/>
            <person name="Fitzgerald M."/>
            <person name="Haas B."/>
            <person name="Abouelleil A."/>
            <person name="Allen A.W."/>
            <person name="Alvarado L."/>
            <person name="Arachchi H.M."/>
            <person name="Berlin A.M."/>
            <person name="Chapman S.B."/>
            <person name="Gainer-Dewar J."/>
            <person name="Goldberg J."/>
            <person name="Griggs A."/>
            <person name="Gujja S."/>
            <person name="Hansen M."/>
            <person name="Howarth C."/>
            <person name="Imamovic A."/>
            <person name="Ireland A."/>
            <person name="Larimer J."/>
            <person name="McCowan C."/>
            <person name="Murphy C."/>
            <person name="Pearson M."/>
            <person name="Poon T.W."/>
            <person name="Priest M."/>
            <person name="Roberts A."/>
            <person name="Saif S."/>
            <person name="Shea T."/>
            <person name="Sisk P."/>
            <person name="Sykes S."/>
            <person name="Wortman J."/>
            <person name="Nusbaum C."/>
            <person name="Birren B."/>
        </authorList>
    </citation>
    <scope>NUCLEOTIDE SEQUENCE [LARGE SCALE GENOMIC DNA]</scope>
    <source>
        <strain evidence="7 8">P1976</strain>
    </source>
</reference>
<gene>
    <name evidence="7" type="ORF">F444_16422</name>
</gene>
<name>A0A080ZIB3_PHYNI</name>
<dbReference type="GO" id="GO:0004674">
    <property type="term" value="F:protein serine/threonine kinase activity"/>
    <property type="evidence" value="ECO:0007669"/>
    <property type="project" value="UniProtKB-KW"/>
</dbReference>
<keyword evidence="4 7" id="KW-0418">Kinase</keyword>
<dbReference type="Pfam" id="PF00069">
    <property type="entry name" value="Pkinase"/>
    <property type="match status" value="1"/>
</dbReference>
<dbReference type="AlphaFoldDB" id="A0A080ZIB3"/>
<protein>
    <submittedName>
        <fullName evidence="7">Serine/threonine protein kinase</fullName>
    </submittedName>
</protein>
<evidence type="ECO:0000256" key="1">
    <source>
        <dbReference type="ARBA" id="ARBA00022527"/>
    </source>
</evidence>
<evidence type="ECO:0000256" key="5">
    <source>
        <dbReference type="ARBA" id="ARBA00022840"/>
    </source>
</evidence>
<dbReference type="Gene3D" id="1.10.510.10">
    <property type="entry name" value="Transferase(Phosphotransferase) domain 1"/>
    <property type="match status" value="1"/>
</dbReference>
<proteinExistence type="predicted"/>
<dbReference type="PROSITE" id="PS50011">
    <property type="entry name" value="PROTEIN_KINASE_DOM"/>
    <property type="match status" value="1"/>
</dbReference>
<feature type="domain" description="Protein kinase" evidence="6">
    <location>
        <begin position="63"/>
        <end position="360"/>
    </location>
</feature>
<dbReference type="SUPFAM" id="SSF56112">
    <property type="entry name" value="Protein kinase-like (PK-like)"/>
    <property type="match status" value="1"/>
</dbReference>
<dbReference type="GO" id="GO:0005524">
    <property type="term" value="F:ATP binding"/>
    <property type="evidence" value="ECO:0007669"/>
    <property type="project" value="UniProtKB-KW"/>
</dbReference>
<dbReference type="InterPro" id="IPR011009">
    <property type="entry name" value="Kinase-like_dom_sf"/>
</dbReference>
<evidence type="ECO:0000256" key="2">
    <source>
        <dbReference type="ARBA" id="ARBA00022679"/>
    </source>
</evidence>
<dbReference type="Proteomes" id="UP000028582">
    <property type="component" value="Unassembled WGS sequence"/>
</dbReference>
<keyword evidence="5" id="KW-0067">ATP-binding</keyword>
<keyword evidence="1 7" id="KW-0723">Serine/threonine-protein kinase</keyword>
<dbReference type="OrthoDB" id="4062651at2759"/>
<evidence type="ECO:0000256" key="3">
    <source>
        <dbReference type="ARBA" id="ARBA00022741"/>
    </source>
</evidence>
<sequence>MCIRQPYSWLPNLCKHTSPNYCRSLLQRRESTCAGTYRRSSSRLICLTSQNSWRWQSLVTYILISMNPVSEAPLRLLSRIQDNIDDLQCVDLVECSASGRRFIDKHTLMTSCTPEGCNASATALHELDLHLSIRDTENVVKIERHSLQGERLHLLHEHCGRGDLLEIMQQEIRLQTAGVSPQSSSMMTLTDAGRRRVFTSILRGVHALHTAGIAHMDLSPENIFVTNAGVVKVGDLGHARRFNRNQPSIQVLQVAKEAYAAPELLCHTEVEDARCADAWSLGVILWTLCTKRALVHRAPSSTDGDKLFSQMAERGTVVALQETGLLSHVSASCVDLIAGLLDMNTKTRFSVATALHHPWIMQEIATTKQQSRRKSIGSMIKKKGEEFIMKHQRPTEKKTRVRTASAEIALESTRVTLTSRSLEA</sequence>
<organism evidence="7 8">
    <name type="scientific">Phytophthora nicotianae P1976</name>
    <dbReference type="NCBI Taxonomy" id="1317066"/>
    <lineage>
        <taxon>Eukaryota</taxon>
        <taxon>Sar</taxon>
        <taxon>Stramenopiles</taxon>
        <taxon>Oomycota</taxon>
        <taxon>Peronosporomycetes</taxon>
        <taxon>Peronosporales</taxon>
        <taxon>Peronosporaceae</taxon>
        <taxon>Phytophthora</taxon>
    </lineage>
</organism>